<evidence type="ECO:0000259" key="2">
    <source>
        <dbReference type="Pfam" id="PF01408"/>
    </source>
</evidence>
<keyword evidence="4" id="KW-1185">Reference proteome</keyword>
<accession>A0A5C5UUJ5</accession>
<name>A0A5C5UUJ5_9BACT</name>
<evidence type="ECO:0000256" key="1">
    <source>
        <dbReference type="SAM" id="MobiDB-lite"/>
    </source>
</evidence>
<feature type="region of interest" description="Disordered" evidence="1">
    <location>
        <begin position="429"/>
        <end position="461"/>
    </location>
</feature>
<dbReference type="PANTHER" id="PTHR43818">
    <property type="entry name" value="BCDNA.GH03377"/>
    <property type="match status" value="1"/>
</dbReference>
<dbReference type="RefSeq" id="WP_146437088.1">
    <property type="nucleotide sequence ID" value="NZ_SJPF01000009.1"/>
</dbReference>
<gene>
    <name evidence="3" type="primary">iolG_15</name>
    <name evidence="3" type="ORF">Enr8_50740</name>
</gene>
<dbReference type="Gene3D" id="3.30.360.10">
    <property type="entry name" value="Dihydrodipicolinate Reductase, domain 2"/>
    <property type="match status" value="1"/>
</dbReference>
<dbReference type="InterPro" id="IPR006311">
    <property type="entry name" value="TAT_signal"/>
</dbReference>
<dbReference type="InterPro" id="IPR036291">
    <property type="entry name" value="NAD(P)-bd_dom_sf"/>
</dbReference>
<dbReference type="EC" id="1.1.1.18" evidence="3"/>
<dbReference type="AlphaFoldDB" id="A0A5C5UUJ5"/>
<dbReference type="GO" id="GO:0000166">
    <property type="term" value="F:nucleotide binding"/>
    <property type="evidence" value="ECO:0007669"/>
    <property type="project" value="InterPro"/>
</dbReference>
<dbReference type="Proteomes" id="UP000318878">
    <property type="component" value="Unassembled WGS sequence"/>
</dbReference>
<feature type="domain" description="Gfo/Idh/MocA-like oxidoreductase N-terminal" evidence="2">
    <location>
        <begin position="55"/>
        <end position="188"/>
    </location>
</feature>
<dbReference type="GO" id="GO:0050112">
    <property type="term" value="F:inositol 2-dehydrogenase (NAD+) activity"/>
    <property type="evidence" value="ECO:0007669"/>
    <property type="project" value="UniProtKB-EC"/>
</dbReference>
<dbReference type="InterPro" id="IPR000683">
    <property type="entry name" value="Gfo/Idh/MocA-like_OxRdtase_N"/>
</dbReference>
<dbReference type="Pfam" id="PF01408">
    <property type="entry name" value="GFO_IDH_MocA"/>
    <property type="match status" value="1"/>
</dbReference>
<evidence type="ECO:0000313" key="3">
    <source>
        <dbReference type="EMBL" id="TWT29273.1"/>
    </source>
</evidence>
<dbReference type="InterPro" id="IPR050463">
    <property type="entry name" value="Gfo/Idh/MocA_oxidrdct_glycsds"/>
</dbReference>
<proteinExistence type="predicted"/>
<protein>
    <submittedName>
        <fullName evidence="3">Inositol 2-dehydrogenase</fullName>
        <ecNumber evidence="3">1.1.1.18</ecNumber>
    </submittedName>
</protein>
<dbReference type="EMBL" id="SJPF01000009">
    <property type="protein sequence ID" value="TWT29273.1"/>
    <property type="molecule type" value="Genomic_DNA"/>
</dbReference>
<organism evidence="3 4">
    <name type="scientific">Blastopirellula retiformator</name>
    <dbReference type="NCBI Taxonomy" id="2527970"/>
    <lineage>
        <taxon>Bacteria</taxon>
        <taxon>Pseudomonadati</taxon>
        <taxon>Planctomycetota</taxon>
        <taxon>Planctomycetia</taxon>
        <taxon>Pirellulales</taxon>
        <taxon>Pirellulaceae</taxon>
        <taxon>Blastopirellula</taxon>
    </lineage>
</organism>
<evidence type="ECO:0000313" key="4">
    <source>
        <dbReference type="Proteomes" id="UP000318878"/>
    </source>
</evidence>
<dbReference type="PROSITE" id="PS51318">
    <property type="entry name" value="TAT"/>
    <property type="match status" value="1"/>
</dbReference>
<dbReference type="PANTHER" id="PTHR43818:SF5">
    <property type="entry name" value="OXIDOREDUCTASE FAMILY PROTEIN"/>
    <property type="match status" value="1"/>
</dbReference>
<comment type="caution">
    <text evidence="3">The sequence shown here is derived from an EMBL/GenBank/DDBJ whole genome shotgun (WGS) entry which is preliminary data.</text>
</comment>
<dbReference type="OrthoDB" id="253515at2"/>
<reference evidence="3 4" key="1">
    <citation type="submission" date="2019-02" db="EMBL/GenBank/DDBJ databases">
        <title>Deep-cultivation of Planctomycetes and their phenomic and genomic characterization uncovers novel biology.</title>
        <authorList>
            <person name="Wiegand S."/>
            <person name="Jogler M."/>
            <person name="Boedeker C."/>
            <person name="Pinto D."/>
            <person name="Vollmers J."/>
            <person name="Rivas-Marin E."/>
            <person name="Kohn T."/>
            <person name="Peeters S.H."/>
            <person name="Heuer A."/>
            <person name="Rast P."/>
            <person name="Oberbeckmann S."/>
            <person name="Bunk B."/>
            <person name="Jeske O."/>
            <person name="Meyerdierks A."/>
            <person name="Storesund J.E."/>
            <person name="Kallscheuer N."/>
            <person name="Luecker S."/>
            <person name="Lage O.M."/>
            <person name="Pohl T."/>
            <person name="Merkel B.J."/>
            <person name="Hornburger P."/>
            <person name="Mueller R.-W."/>
            <person name="Bruemmer F."/>
            <person name="Labrenz M."/>
            <person name="Spormann A.M."/>
            <person name="Op Den Camp H."/>
            <person name="Overmann J."/>
            <person name="Amann R."/>
            <person name="Jetten M.S.M."/>
            <person name="Mascher T."/>
            <person name="Medema M.H."/>
            <person name="Devos D.P."/>
            <person name="Kaster A.-K."/>
            <person name="Ovreas L."/>
            <person name="Rohde M."/>
            <person name="Galperin M.Y."/>
            <person name="Jogler C."/>
        </authorList>
    </citation>
    <scope>NUCLEOTIDE SEQUENCE [LARGE SCALE GENOMIC DNA]</scope>
    <source>
        <strain evidence="3 4">Enr8</strain>
    </source>
</reference>
<dbReference type="Gene3D" id="3.40.50.720">
    <property type="entry name" value="NAD(P)-binding Rossmann-like Domain"/>
    <property type="match status" value="1"/>
</dbReference>
<sequence>MSQESNATPAEQNNDASTSRRNFIKTGSSLLIAGGAMAGSLPMARAAHVFGSDVIKIGLVGCGGRGTGAATQAMNTEGPTKLVAMGDAFGNRLQSCLRGVTSRHADKVDVPQDRQFVGFDAYKKVLEQDIDLVILATPPGFRPLHFEAAVNADKHVFMEKPVATDAPGIRRVLAANEVAKQKNLAVAVGLQRHHEPRYVETIKRLHDGAIGDIIFARAYWNSGGVWMNARDSKQTELEYQMRNWYYFNWLCGDHIVEQHIHNLDVINWLMQGYPTMAEGMGGREVRVGKDSGQIFDHHMIEFTYGDQGNATKMMSCCRHQKNVWSSVSEHAHGTKGYADISGAKIYKPNGEVAWAYGNGGGNGHQEEHHDLFAALRRGEIPNEGEYGAMSTMTAIFGRMATYSGKNLSWDEAFNSQESLADVDKLTALENEAPVQPNADGKPTRVDGSPYPTPIPGKTVKV</sequence>
<keyword evidence="3" id="KW-0560">Oxidoreductase</keyword>
<dbReference type="SUPFAM" id="SSF51735">
    <property type="entry name" value="NAD(P)-binding Rossmann-fold domains"/>
    <property type="match status" value="1"/>
</dbReference>
<feature type="region of interest" description="Disordered" evidence="1">
    <location>
        <begin position="1"/>
        <end position="20"/>
    </location>
</feature>
<dbReference type="SUPFAM" id="SSF55347">
    <property type="entry name" value="Glyceraldehyde-3-phosphate dehydrogenase-like, C-terminal domain"/>
    <property type="match status" value="1"/>
</dbReference>